<dbReference type="PANTHER" id="PTHR18968:SF13">
    <property type="entry name" value="ACETOLACTATE SYNTHASE CATALYTIC SUBUNIT, MITOCHONDRIAL"/>
    <property type="match status" value="1"/>
</dbReference>
<dbReference type="AlphaFoldDB" id="A0A1G5PW05"/>
<dbReference type="InterPro" id="IPR029061">
    <property type="entry name" value="THDP-binding"/>
</dbReference>
<dbReference type="InterPro" id="IPR045229">
    <property type="entry name" value="TPP_enz"/>
</dbReference>
<dbReference type="SUPFAM" id="SSF52518">
    <property type="entry name" value="Thiamin diphosphate-binding fold (THDP-binding)"/>
    <property type="match status" value="1"/>
</dbReference>
<dbReference type="Pfam" id="PF02775">
    <property type="entry name" value="TPP_enzyme_C"/>
    <property type="match status" value="1"/>
</dbReference>
<dbReference type="EMBL" id="FMWJ01000002">
    <property type="protein sequence ID" value="SCZ53703.1"/>
    <property type="molecule type" value="Genomic_DNA"/>
</dbReference>
<dbReference type="Proteomes" id="UP000183223">
    <property type="component" value="Unassembled WGS sequence"/>
</dbReference>
<dbReference type="GO" id="GO:0009097">
    <property type="term" value="P:isoleucine biosynthetic process"/>
    <property type="evidence" value="ECO:0007669"/>
    <property type="project" value="TreeGrafter"/>
</dbReference>
<evidence type="ECO:0000313" key="3">
    <source>
        <dbReference type="EMBL" id="SCZ53703.1"/>
    </source>
</evidence>
<dbReference type="GO" id="GO:0050660">
    <property type="term" value="F:flavin adenine dinucleotide binding"/>
    <property type="evidence" value="ECO:0007669"/>
    <property type="project" value="TreeGrafter"/>
</dbReference>
<comment type="similarity">
    <text evidence="1">Belongs to the TPP enzyme family.</text>
</comment>
<keyword evidence="4" id="KW-1185">Reference proteome</keyword>
<dbReference type="InterPro" id="IPR011766">
    <property type="entry name" value="TPP_enzyme_TPP-bd"/>
</dbReference>
<dbReference type="GO" id="GO:0005948">
    <property type="term" value="C:acetolactate synthase complex"/>
    <property type="evidence" value="ECO:0007669"/>
    <property type="project" value="TreeGrafter"/>
</dbReference>
<gene>
    <name evidence="3" type="ORF">SAMN02982990_00447</name>
</gene>
<sequence length="119" mass="13368">MVITGDGCMLMQGMELSTASKYHRNILFIVFNNASYAASYFNNKDNRADLTKIPNYDWCQLAKGLGVNSFCVNSPEQLQECLVGIMQQNAPFLIEIKCDSQHATPNKEYNGRIKTLPLV</sequence>
<dbReference type="Gene3D" id="3.40.50.970">
    <property type="match status" value="1"/>
</dbReference>
<dbReference type="GO" id="GO:0030976">
    <property type="term" value="F:thiamine pyrophosphate binding"/>
    <property type="evidence" value="ECO:0007669"/>
    <property type="project" value="InterPro"/>
</dbReference>
<dbReference type="CDD" id="cd00568">
    <property type="entry name" value="TPP_enzymes"/>
    <property type="match status" value="1"/>
</dbReference>
<evidence type="ECO:0000256" key="1">
    <source>
        <dbReference type="ARBA" id="ARBA00007812"/>
    </source>
</evidence>
<dbReference type="GO" id="GO:0009099">
    <property type="term" value="P:L-valine biosynthetic process"/>
    <property type="evidence" value="ECO:0007669"/>
    <property type="project" value="TreeGrafter"/>
</dbReference>
<reference evidence="4" key="1">
    <citation type="submission" date="2016-10" db="EMBL/GenBank/DDBJ databases">
        <authorList>
            <person name="Varghese N."/>
            <person name="Submissions S."/>
        </authorList>
    </citation>
    <scope>NUCLEOTIDE SEQUENCE [LARGE SCALE GENOMIC DNA]</scope>
    <source>
        <strain evidence="4">ATCC 29999</strain>
    </source>
</reference>
<evidence type="ECO:0000259" key="2">
    <source>
        <dbReference type="Pfam" id="PF02775"/>
    </source>
</evidence>
<evidence type="ECO:0000313" key="4">
    <source>
        <dbReference type="Proteomes" id="UP000183223"/>
    </source>
</evidence>
<name>A0A1G5PW05_PHOLU</name>
<organism evidence="3 4">
    <name type="scientific">Photorhabdus luminescens</name>
    <name type="common">Xenorhabdus luminescens</name>
    <dbReference type="NCBI Taxonomy" id="29488"/>
    <lineage>
        <taxon>Bacteria</taxon>
        <taxon>Pseudomonadati</taxon>
        <taxon>Pseudomonadota</taxon>
        <taxon>Gammaproteobacteria</taxon>
        <taxon>Enterobacterales</taxon>
        <taxon>Morganellaceae</taxon>
        <taxon>Photorhabdus</taxon>
    </lineage>
</organism>
<feature type="domain" description="Thiamine pyrophosphate enzyme TPP-binding" evidence="2">
    <location>
        <begin position="2"/>
        <end position="96"/>
    </location>
</feature>
<dbReference type="PANTHER" id="PTHR18968">
    <property type="entry name" value="THIAMINE PYROPHOSPHATE ENZYMES"/>
    <property type="match status" value="1"/>
</dbReference>
<protein>
    <submittedName>
        <fullName evidence="3">Thiamine pyrophosphate enzyme, C-terminal TPP binding domain</fullName>
    </submittedName>
</protein>
<proteinExistence type="inferred from homology"/>
<dbReference type="GO" id="GO:0003984">
    <property type="term" value="F:acetolactate synthase activity"/>
    <property type="evidence" value="ECO:0007669"/>
    <property type="project" value="TreeGrafter"/>
</dbReference>
<accession>A0A1G5PW05</accession>